<dbReference type="Pfam" id="PF00593">
    <property type="entry name" value="TonB_dep_Rec_b-barrel"/>
    <property type="match status" value="1"/>
</dbReference>
<dbReference type="InterPro" id="IPR000531">
    <property type="entry name" value="Beta-barrel_TonB"/>
</dbReference>
<evidence type="ECO:0000256" key="6">
    <source>
        <dbReference type="ARBA" id="ARBA00023004"/>
    </source>
</evidence>
<keyword evidence="8 12" id="KW-0798">TonB box</keyword>
<proteinExistence type="inferred from homology"/>
<keyword evidence="17" id="KW-1185">Reference proteome</keyword>
<dbReference type="Pfam" id="PF07715">
    <property type="entry name" value="Plug"/>
    <property type="match status" value="1"/>
</dbReference>
<evidence type="ECO:0000259" key="14">
    <source>
        <dbReference type="Pfam" id="PF00593"/>
    </source>
</evidence>
<dbReference type="InterPro" id="IPR036942">
    <property type="entry name" value="Beta-barrel_TonB_sf"/>
</dbReference>
<evidence type="ECO:0000313" key="16">
    <source>
        <dbReference type="EMBL" id="MFC4314014.1"/>
    </source>
</evidence>
<sequence length="808" mass="87915">MKIHATSQITGAVLIALYGLPPLASAQQQADTKLESLTEVIVTASRRQQTTEEVPYSISVVNPVQLSNAGVTDLASLARQVPGVSMSDRGARSSSTSFPIIRGLNASPGAGGFRTFEQAPVGTYIGNSPIDGYFQLNDIERVEVLRGPQGTLYGAGALGGALRIIPASPKLGEFSGNAEARIGMIDNASDPSYATTATVNLPMGDTFAFRASANYEDLPGFIDAYGLMKLDGNGAPILANPTDPVDSPAVYTSKKDWNEQKTFTGRASLLWQPTDTFNATLAYMYSDLEGMSGRTTTSYFPGGPFAGDPRIIFPAGGDYRRFAGAEEPYDRTTDLASLDLSYDAGFATLSSTTSYFTTEGQSQSESSYTLYRLPQYIGYYTGTTLSPRFILPQVYGDRAHTFSQEVRLVSNSHPDNKFDYVVGLFYQKQTRDGTWIVTNPGSVDRALAQGCTGGYYFGAEFPDCIPLTAPGGVIIDQTDKQKFEDKSVFGELTWHFTDRGQITAGFRHFKQDFDDSQYLELYAYGLSVPAETRTSSASKTTWKINPSYEYADNHRVYAVWSQGFRRGGSNALPLVGPFADNPELVTYRPDTADNYELGLKGHFSNGLAYTLAAFDIIWENPQIGGTTPTTNFAVWNAKEAESKGVELDISSPLWVDGLSVMVSGAYADATFSKDYRIASTFGDIVGMEGQQLPGSPKVSAAATLNYEFELSNDYRMAMSLNDTYRSKVLLSNFGILGNAPLASEPMNIVNASVALNNEKWLVGLYATNLTNKRVLLSPGNLDPVTSNLATQSLINQPREVYVRLRYNF</sequence>
<accession>A0ABV8T2C4</accession>
<evidence type="ECO:0000256" key="12">
    <source>
        <dbReference type="RuleBase" id="RU003357"/>
    </source>
</evidence>
<name>A0ABV8T2C4_9GAMM</name>
<dbReference type="Proteomes" id="UP001595904">
    <property type="component" value="Unassembled WGS sequence"/>
</dbReference>
<evidence type="ECO:0000256" key="13">
    <source>
        <dbReference type="SAM" id="SignalP"/>
    </source>
</evidence>
<dbReference type="RefSeq" id="WP_380604846.1">
    <property type="nucleotide sequence ID" value="NZ_JBHSDU010000015.1"/>
</dbReference>
<evidence type="ECO:0000256" key="9">
    <source>
        <dbReference type="ARBA" id="ARBA00023136"/>
    </source>
</evidence>
<keyword evidence="2 11" id="KW-0813">Transport</keyword>
<dbReference type="PANTHER" id="PTHR32552">
    <property type="entry name" value="FERRICHROME IRON RECEPTOR-RELATED"/>
    <property type="match status" value="1"/>
</dbReference>
<comment type="similarity">
    <text evidence="11 12">Belongs to the TonB-dependent receptor family.</text>
</comment>
<feature type="domain" description="TonB-dependent receptor-like beta-barrel" evidence="14">
    <location>
        <begin position="295"/>
        <end position="769"/>
    </location>
</feature>
<organism evidence="16 17">
    <name type="scientific">Steroidobacter flavus</name>
    <dbReference type="NCBI Taxonomy" id="1842136"/>
    <lineage>
        <taxon>Bacteria</taxon>
        <taxon>Pseudomonadati</taxon>
        <taxon>Pseudomonadota</taxon>
        <taxon>Gammaproteobacteria</taxon>
        <taxon>Steroidobacterales</taxon>
        <taxon>Steroidobacteraceae</taxon>
        <taxon>Steroidobacter</taxon>
    </lineage>
</organism>
<protein>
    <submittedName>
        <fullName evidence="16">TonB-dependent receptor</fullName>
    </submittedName>
</protein>
<evidence type="ECO:0000256" key="10">
    <source>
        <dbReference type="ARBA" id="ARBA00023237"/>
    </source>
</evidence>
<dbReference type="SUPFAM" id="SSF56935">
    <property type="entry name" value="Porins"/>
    <property type="match status" value="1"/>
</dbReference>
<dbReference type="InterPro" id="IPR012910">
    <property type="entry name" value="Plug_dom"/>
</dbReference>
<evidence type="ECO:0000313" key="17">
    <source>
        <dbReference type="Proteomes" id="UP001595904"/>
    </source>
</evidence>
<keyword evidence="9 11" id="KW-0472">Membrane</keyword>
<dbReference type="InterPro" id="IPR039426">
    <property type="entry name" value="TonB-dep_rcpt-like"/>
</dbReference>
<keyword evidence="6" id="KW-0408">Iron</keyword>
<evidence type="ECO:0000259" key="15">
    <source>
        <dbReference type="Pfam" id="PF07715"/>
    </source>
</evidence>
<keyword evidence="10 11" id="KW-0998">Cell outer membrane</keyword>
<keyword evidence="4" id="KW-0410">Iron transport</keyword>
<evidence type="ECO:0000256" key="3">
    <source>
        <dbReference type="ARBA" id="ARBA00022452"/>
    </source>
</evidence>
<dbReference type="Gene3D" id="2.40.170.20">
    <property type="entry name" value="TonB-dependent receptor, beta-barrel domain"/>
    <property type="match status" value="1"/>
</dbReference>
<evidence type="ECO:0000256" key="1">
    <source>
        <dbReference type="ARBA" id="ARBA00004571"/>
    </source>
</evidence>
<reference evidence="17" key="1">
    <citation type="journal article" date="2019" name="Int. J. Syst. Evol. Microbiol.">
        <title>The Global Catalogue of Microorganisms (GCM) 10K type strain sequencing project: providing services to taxonomists for standard genome sequencing and annotation.</title>
        <authorList>
            <consortium name="The Broad Institute Genomics Platform"/>
            <consortium name="The Broad Institute Genome Sequencing Center for Infectious Disease"/>
            <person name="Wu L."/>
            <person name="Ma J."/>
        </authorList>
    </citation>
    <scope>NUCLEOTIDE SEQUENCE [LARGE SCALE GENOMIC DNA]</scope>
    <source>
        <strain evidence="17">CGMCC 1.10759</strain>
    </source>
</reference>
<dbReference type="PROSITE" id="PS52016">
    <property type="entry name" value="TONB_DEPENDENT_REC_3"/>
    <property type="match status" value="1"/>
</dbReference>
<keyword evidence="5 11" id="KW-0812">Transmembrane</keyword>
<comment type="subcellular location">
    <subcellularLocation>
        <location evidence="1 11">Cell outer membrane</location>
        <topology evidence="1 11">Multi-pass membrane protein</topology>
    </subcellularLocation>
</comment>
<dbReference type="PANTHER" id="PTHR32552:SF81">
    <property type="entry name" value="TONB-DEPENDENT OUTER MEMBRANE RECEPTOR"/>
    <property type="match status" value="1"/>
</dbReference>
<evidence type="ECO:0000256" key="7">
    <source>
        <dbReference type="ARBA" id="ARBA00023065"/>
    </source>
</evidence>
<feature type="chain" id="PRO_5046359610" evidence="13">
    <location>
        <begin position="27"/>
        <end position="808"/>
    </location>
</feature>
<evidence type="ECO:0000256" key="11">
    <source>
        <dbReference type="PROSITE-ProRule" id="PRU01360"/>
    </source>
</evidence>
<feature type="domain" description="TonB-dependent receptor plug" evidence="15">
    <location>
        <begin position="52"/>
        <end position="161"/>
    </location>
</feature>
<comment type="caution">
    <text evidence="16">The sequence shown here is derived from an EMBL/GenBank/DDBJ whole genome shotgun (WGS) entry which is preliminary data.</text>
</comment>
<dbReference type="CDD" id="cd01347">
    <property type="entry name" value="ligand_gated_channel"/>
    <property type="match status" value="1"/>
</dbReference>
<feature type="signal peptide" evidence="13">
    <location>
        <begin position="1"/>
        <end position="26"/>
    </location>
</feature>
<keyword evidence="7" id="KW-0406">Ion transport</keyword>
<evidence type="ECO:0000256" key="5">
    <source>
        <dbReference type="ARBA" id="ARBA00022692"/>
    </source>
</evidence>
<keyword evidence="16" id="KW-0675">Receptor</keyword>
<dbReference type="EMBL" id="JBHSDU010000015">
    <property type="protein sequence ID" value="MFC4314014.1"/>
    <property type="molecule type" value="Genomic_DNA"/>
</dbReference>
<keyword evidence="3 11" id="KW-1134">Transmembrane beta strand</keyword>
<keyword evidence="13" id="KW-0732">Signal</keyword>
<evidence type="ECO:0000256" key="2">
    <source>
        <dbReference type="ARBA" id="ARBA00022448"/>
    </source>
</evidence>
<gene>
    <name evidence="16" type="ORF">ACFPN2_33375</name>
</gene>
<evidence type="ECO:0000256" key="8">
    <source>
        <dbReference type="ARBA" id="ARBA00023077"/>
    </source>
</evidence>
<evidence type="ECO:0000256" key="4">
    <source>
        <dbReference type="ARBA" id="ARBA00022496"/>
    </source>
</evidence>